<evidence type="ECO:0000313" key="2">
    <source>
        <dbReference type="EMBL" id="CAK7218658.1"/>
    </source>
</evidence>
<dbReference type="Proteomes" id="UP001642406">
    <property type="component" value="Unassembled WGS sequence"/>
</dbReference>
<feature type="region of interest" description="Disordered" evidence="1">
    <location>
        <begin position="37"/>
        <end position="64"/>
    </location>
</feature>
<organism evidence="2 3">
    <name type="scientific">Sporothrix bragantina</name>
    <dbReference type="NCBI Taxonomy" id="671064"/>
    <lineage>
        <taxon>Eukaryota</taxon>
        <taxon>Fungi</taxon>
        <taxon>Dikarya</taxon>
        <taxon>Ascomycota</taxon>
        <taxon>Pezizomycotina</taxon>
        <taxon>Sordariomycetes</taxon>
        <taxon>Sordariomycetidae</taxon>
        <taxon>Ophiostomatales</taxon>
        <taxon>Ophiostomataceae</taxon>
        <taxon>Sporothrix</taxon>
    </lineage>
</organism>
<feature type="region of interest" description="Disordered" evidence="1">
    <location>
        <begin position="154"/>
        <end position="194"/>
    </location>
</feature>
<sequence length="194" mass="20944">MTNPTVNTFPASEAAVPVGNGDNMTFLAPAMSVSSSRASNLSDMWSAETSRRGSDASSIAPPSASDLDLALSFEKQSASMASGGVPMAVSASEGGHSQTHKAQQTTPAPLRRRPFKYMTDPLERAYPKPENDIDVGAALAREPLKWSLGHWKKNARDVARPVPTPDASKQRFEDMKNELRRAQQDMRASSTAKR</sequence>
<keyword evidence="3" id="KW-1185">Reference proteome</keyword>
<feature type="compositionally biased region" description="Polar residues" evidence="1">
    <location>
        <begin position="95"/>
        <end position="107"/>
    </location>
</feature>
<dbReference type="EMBL" id="CAWUHC010000024">
    <property type="protein sequence ID" value="CAK7218658.1"/>
    <property type="molecule type" value="Genomic_DNA"/>
</dbReference>
<protein>
    <submittedName>
        <fullName evidence="2">Uncharacterized protein</fullName>
    </submittedName>
</protein>
<accession>A0ABP0BG90</accession>
<proteinExistence type="predicted"/>
<feature type="compositionally biased region" description="Low complexity" evidence="1">
    <location>
        <begin position="55"/>
        <end position="64"/>
    </location>
</feature>
<name>A0ABP0BG90_9PEZI</name>
<reference evidence="2 3" key="1">
    <citation type="submission" date="2024-01" db="EMBL/GenBank/DDBJ databases">
        <authorList>
            <person name="Allen C."/>
            <person name="Tagirdzhanova G."/>
        </authorList>
    </citation>
    <scope>NUCLEOTIDE SEQUENCE [LARGE SCALE GENOMIC DNA]</scope>
</reference>
<feature type="compositionally biased region" description="Basic and acidic residues" evidence="1">
    <location>
        <begin position="168"/>
        <end position="184"/>
    </location>
</feature>
<feature type="region of interest" description="Disordered" evidence="1">
    <location>
        <begin position="84"/>
        <end position="114"/>
    </location>
</feature>
<comment type="caution">
    <text evidence="2">The sequence shown here is derived from an EMBL/GenBank/DDBJ whole genome shotgun (WGS) entry which is preliminary data.</text>
</comment>
<evidence type="ECO:0000256" key="1">
    <source>
        <dbReference type="SAM" id="MobiDB-lite"/>
    </source>
</evidence>
<gene>
    <name evidence="2" type="ORF">SBRCBS47491_003581</name>
</gene>
<evidence type="ECO:0000313" key="3">
    <source>
        <dbReference type="Proteomes" id="UP001642406"/>
    </source>
</evidence>